<dbReference type="Gene3D" id="3.30.465.10">
    <property type="match status" value="1"/>
</dbReference>
<evidence type="ECO:0000256" key="5">
    <source>
        <dbReference type="ARBA" id="ARBA00023002"/>
    </source>
</evidence>
<evidence type="ECO:0000256" key="4">
    <source>
        <dbReference type="ARBA" id="ARBA00022827"/>
    </source>
</evidence>
<evidence type="ECO:0000256" key="3">
    <source>
        <dbReference type="ARBA" id="ARBA00022630"/>
    </source>
</evidence>
<dbReference type="EMBL" id="LSNE01000005">
    <property type="protein sequence ID" value="KXI29490.1"/>
    <property type="molecule type" value="Genomic_DNA"/>
</dbReference>
<dbReference type="InterPro" id="IPR036318">
    <property type="entry name" value="FAD-bd_PCMH-like_sf"/>
</dbReference>
<protein>
    <submittedName>
        <fullName evidence="7">FAD-linked oxidase</fullName>
    </submittedName>
</protein>
<dbReference type="PANTHER" id="PTHR42973">
    <property type="entry name" value="BINDING OXIDOREDUCTASE, PUTATIVE (AFU_ORTHOLOGUE AFUA_1G17690)-RELATED"/>
    <property type="match status" value="1"/>
</dbReference>
<dbReference type="GO" id="GO:0016491">
    <property type="term" value="F:oxidoreductase activity"/>
    <property type="evidence" value="ECO:0007669"/>
    <property type="project" value="UniProtKB-KW"/>
</dbReference>
<keyword evidence="5" id="KW-0560">Oxidoreductase</keyword>
<dbReference type="InterPro" id="IPR016166">
    <property type="entry name" value="FAD-bd_PCMH"/>
</dbReference>
<dbReference type="Pfam" id="PF08031">
    <property type="entry name" value="BBE"/>
    <property type="match status" value="1"/>
</dbReference>
<dbReference type="InterPro" id="IPR012951">
    <property type="entry name" value="BBE"/>
</dbReference>
<dbReference type="OrthoDB" id="9775082at2"/>
<reference evidence="8" key="1">
    <citation type="submission" date="2016-02" db="EMBL/GenBank/DDBJ databases">
        <authorList>
            <person name="Schultz-Johansen M."/>
            <person name="Glaring M.A."/>
            <person name="Bech P.K."/>
            <person name="Stougaard P."/>
        </authorList>
    </citation>
    <scope>NUCLEOTIDE SEQUENCE [LARGE SCALE GENOMIC DNA]</scope>
    <source>
        <strain evidence="8">S66</strain>
    </source>
</reference>
<dbReference type="PROSITE" id="PS51387">
    <property type="entry name" value="FAD_PCMH"/>
    <property type="match status" value="1"/>
</dbReference>
<name>A0A136A2Z2_9ALTE</name>
<dbReference type="Gene3D" id="3.40.462.20">
    <property type="match status" value="1"/>
</dbReference>
<dbReference type="AlphaFoldDB" id="A0A136A2Z2"/>
<dbReference type="InterPro" id="IPR016169">
    <property type="entry name" value="FAD-bd_PCMH_sub2"/>
</dbReference>
<comment type="caution">
    <text evidence="7">The sequence shown here is derived from an EMBL/GenBank/DDBJ whole genome shotgun (WGS) entry which is preliminary data.</text>
</comment>
<dbReference type="InterPro" id="IPR006093">
    <property type="entry name" value="Oxy_OxRdtase_FAD_BS"/>
</dbReference>
<keyword evidence="4" id="KW-0274">FAD</keyword>
<evidence type="ECO:0000259" key="6">
    <source>
        <dbReference type="PROSITE" id="PS51387"/>
    </source>
</evidence>
<dbReference type="PROSITE" id="PS00862">
    <property type="entry name" value="OX2_COVAL_FAD"/>
    <property type="match status" value="1"/>
</dbReference>
<dbReference type="Proteomes" id="UP000070299">
    <property type="component" value="Unassembled WGS sequence"/>
</dbReference>
<feature type="domain" description="FAD-binding PCMH-type" evidence="6">
    <location>
        <begin position="48"/>
        <end position="218"/>
    </location>
</feature>
<dbReference type="Pfam" id="PF01565">
    <property type="entry name" value="FAD_binding_4"/>
    <property type="match status" value="1"/>
</dbReference>
<keyword evidence="3" id="KW-0285">Flavoprotein</keyword>
<dbReference type="PANTHER" id="PTHR42973:SF39">
    <property type="entry name" value="FAD-BINDING PCMH-TYPE DOMAIN-CONTAINING PROTEIN"/>
    <property type="match status" value="1"/>
</dbReference>
<dbReference type="InterPro" id="IPR016167">
    <property type="entry name" value="FAD-bd_PCMH_sub1"/>
</dbReference>
<keyword evidence="8" id="KW-1185">Reference proteome</keyword>
<proteinExistence type="inferred from homology"/>
<evidence type="ECO:0000256" key="1">
    <source>
        <dbReference type="ARBA" id="ARBA00001974"/>
    </source>
</evidence>
<evidence type="ECO:0000313" key="8">
    <source>
        <dbReference type="Proteomes" id="UP000070299"/>
    </source>
</evidence>
<evidence type="ECO:0000313" key="7">
    <source>
        <dbReference type="EMBL" id="KXI29490.1"/>
    </source>
</evidence>
<organism evidence="7 8">
    <name type="scientific">Paraglaciecola hydrolytica</name>
    <dbReference type="NCBI Taxonomy" id="1799789"/>
    <lineage>
        <taxon>Bacteria</taxon>
        <taxon>Pseudomonadati</taxon>
        <taxon>Pseudomonadota</taxon>
        <taxon>Gammaproteobacteria</taxon>
        <taxon>Alteromonadales</taxon>
        <taxon>Alteromonadaceae</taxon>
        <taxon>Paraglaciecola</taxon>
    </lineage>
</organism>
<evidence type="ECO:0000256" key="2">
    <source>
        <dbReference type="ARBA" id="ARBA00005466"/>
    </source>
</evidence>
<sequence length="469" mass="51117">MNTLRFKKLDGTATDIDKSAINQALSGEIIMPDAEHYDEARALWNGMIDKLPGVIVRVSNAQDVVKAVNFARSHGILLAIKSGGHNIAGKALADGGLVIDFSAMQEVKVDPLQKTMKVAPGATLADVDSATQQHGLVVPTGINSTTGIAGLTLGGGFGWTTRKFGLTIDSLIAVTIVTAAGDILKANADEHPDLFWAVHGGGGNFGVITEFEFTLHQAGPEILAGMVVHPFSEAKNVLEQYQAIVDKASEDLTCWIVMRKAPPLPFLPEEWHGKEVLVMAMCYIGDMAQGQKATEGFRKIGQPIAEAIGPMPFTAWQAAFDPLLTEGARNYWKSLDFTTVNNNVVTEIEKAIMTLPGNECEIFIAHVGGAVTKVAPQDTPWLNRKPHFTMNVHTRWQDATDDDIFRNWARRLHSNLTPHAMGSIYVNFIPEGDDNCIGEAYGTNFPRLKQIKQHYDPGNLFRVNQNIVP</sequence>
<gene>
    <name evidence="7" type="ORF">AX660_13550</name>
</gene>
<accession>A0A136A2Z2</accession>
<dbReference type="GO" id="GO:0071949">
    <property type="term" value="F:FAD binding"/>
    <property type="evidence" value="ECO:0007669"/>
    <property type="project" value="InterPro"/>
</dbReference>
<dbReference type="Gene3D" id="3.30.43.10">
    <property type="entry name" value="Uridine Diphospho-n-acetylenolpyruvylglucosamine Reductase, domain 2"/>
    <property type="match status" value="1"/>
</dbReference>
<dbReference type="SUPFAM" id="SSF56176">
    <property type="entry name" value="FAD-binding/transporter-associated domain-like"/>
    <property type="match status" value="1"/>
</dbReference>
<comment type="similarity">
    <text evidence="2">Belongs to the oxygen-dependent FAD-linked oxidoreductase family.</text>
</comment>
<comment type="cofactor">
    <cofactor evidence="1">
        <name>FAD</name>
        <dbReference type="ChEBI" id="CHEBI:57692"/>
    </cofactor>
</comment>
<dbReference type="STRING" id="1799789.AX660_13550"/>
<dbReference type="InterPro" id="IPR050416">
    <property type="entry name" value="FAD-linked_Oxidoreductase"/>
</dbReference>
<dbReference type="InterPro" id="IPR006094">
    <property type="entry name" value="Oxid_FAD_bind_N"/>
</dbReference>